<organism evidence="1 2">
    <name type="scientific">Rhynchosporium secalis</name>
    <name type="common">Barley scald fungus</name>
    <dbReference type="NCBI Taxonomy" id="38038"/>
    <lineage>
        <taxon>Eukaryota</taxon>
        <taxon>Fungi</taxon>
        <taxon>Dikarya</taxon>
        <taxon>Ascomycota</taxon>
        <taxon>Pezizomycotina</taxon>
        <taxon>Leotiomycetes</taxon>
        <taxon>Helotiales</taxon>
        <taxon>Ploettnerulaceae</taxon>
        <taxon>Rhynchosporium</taxon>
    </lineage>
</organism>
<proteinExistence type="predicted"/>
<name>A0A1E1M0H7_RHYSE</name>
<evidence type="ECO:0000313" key="1">
    <source>
        <dbReference type="EMBL" id="CZT42630.1"/>
    </source>
</evidence>
<dbReference type="Proteomes" id="UP000177625">
    <property type="component" value="Unassembled WGS sequence"/>
</dbReference>
<gene>
    <name evidence="1" type="ORF">RSE6_02564</name>
</gene>
<evidence type="ECO:0000313" key="2">
    <source>
        <dbReference type="Proteomes" id="UP000177625"/>
    </source>
</evidence>
<accession>A0A1E1M0H7</accession>
<keyword evidence="2" id="KW-1185">Reference proteome</keyword>
<dbReference type="EMBL" id="FJVC01000102">
    <property type="protein sequence ID" value="CZT42630.1"/>
    <property type="molecule type" value="Genomic_DNA"/>
</dbReference>
<protein>
    <submittedName>
        <fullName evidence="1">Uncharacterized protein</fullName>
    </submittedName>
</protein>
<reference evidence="2" key="1">
    <citation type="submission" date="2016-03" db="EMBL/GenBank/DDBJ databases">
        <authorList>
            <person name="Guldener U."/>
        </authorList>
    </citation>
    <scope>NUCLEOTIDE SEQUENCE [LARGE SCALE GENOMIC DNA]</scope>
</reference>
<sequence length="208" mass="22833">MLLCLPYLNVKLTAATQLRSSLRVRDLDSLCPKVATELSRSAVDANNVFRSVMQEVLQSSGTKLCPILFVATDTRRCKGFRSFATKISSTVGKEQSFPSSDRPHAEHLVVLHRCREAKGKSRTRADVEIRTNVSISQLEALPRKSPSSSTSHIPTGSISSAAPTPLCGSYATLRLLRHSASPPPPCIQSRSLTCQYFRFPPSLCLYVL</sequence>
<dbReference type="AlphaFoldDB" id="A0A1E1M0H7"/>